<comment type="caution">
    <text evidence="3">The sequence shown here is derived from an EMBL/GenBank/DDBJ whole genome shotgun (WGS) entry which is preliminary data.</text>
</comment>
<proteinExistence type="predicted"/>
<sequence length="219" mass="22762">MCVVAGLLLVGYTTAAASPVSSRSAPPSVADTTNYPPPPDGNDHECADSIAGCIVGAALYAVFAPAFNALFSDVRIAAAGGSAAALSLRVGRTLRYDSGAGPAVFPYAAVGIRSQQLAQPDPALRTERVFLETTVGLRSPVHTWTSGGADWLQRIRLDAEAQWLHRGSTHDHLWLEAAPGLMTSTGSSTRLVLAPTLSVALAGPRQGLVRPGLSLGVHW</sequence>
<keyword evidence="4" id="KW-1185">Reference proteome</keyword>
<evidence type="ECO:0000313" key="4">
    <source>
        <dbReference type="Proteomes" id="UP000221024"/>
    </source>
</evidence>
<reference evidence="3 4" key="1">
    <citation type="submission" date="2017-10" db="EMBL/GenBank/DDBJ databases">
        <title>Draft genome of Longimonas halophila.</title>
        <authorList>
            <person name="Goh K.M."/>
            <person name="Shamsir M.S."/>
            <person name="Lim S.W."/>
        </authorList>
    </citation>
    <scope>NUCLEOTIDE SEQUENCE [LARGE SCALE GENOMIC DNA]</scope>
    <source>
        <strain evidence="3 4">KCTC 42399</strain>
    </source>
</reference>
<evidence type="ECO:0000313" key="3">
    <source>
        <dbReference type="EMBL" id="PEN06017.1"/>
    </source>
</evidence>
<evidence type="ECO:0000256" key="1">
    <source>
        <dbReference type="SAM" id="MobiDB-lite"/>
    </source>
</evidence>
<dbReference type="AlphaFoldDB" id="A0A2H3NVS9"/>
<feature type="signal peptide" evidence="2">
    <location>
        <begin position="1"/>
        <end position="17"/>
    </location>
</feature>
<keyword evidence="2" id="KW-0732">Signal</keyword>
<evidence type="ECO:0008006" key="5">
    <source>
        <dbReference type="Google" id="ProtNLM"/>
    </source>
</evidence>
<name>A0A2H3NVS9_9BACT</name>
<feature type="chain" id="PRO_5013937749" description="Outer membrane protein beta-barrel domain-containing protein" evidence="2">
    <location>
        <begin position="18"/>
        <end position="219"/>
    </location>
</feature>
<dbReference type="EMBL" id="PDEP01000010">
    <property type="protein sequence ID" value="PEN06017.1"/>
    <property type="molecule type" value="Genomic_DNA"/>
</dbReference>
<gene>
    <name evidence="3" type="ORF">CRI93_11085</name>
</gene>
<feature type="compositionally biased region" description="Low complexity" evidence="1">
    <location>
        <begin position="18"/>
        <end position="30"/>
    </location>
</feature>
<evidence type="ECO:0000256" key="2">
    <source>
        <dbReference type="SAM" id="SignalP"/>
    </source>
</evidence>
<accession>A0A2H3NVS9</accession>
<protein>
    <recommendedName>
        <fullName evidence="5">Outer membrane protein beta-barrel domain-containing protein</fullName>
    </recommendedName>
</protein>
<feature type="region of interest" description="Disordered" evidence="1">
    <location>
        <begin position="18"/>
        <end position="42"/>
    </location>
</feature>
<dbReference type="Proteomes" id="UP000221024">
    <property type="component" value="Unassembled WGS sequence"/>
</dbReference>
<organism evidence="3 4">
    <name type="scientific">Longimonas halophila</name>
    <dbReference type="NCBI Taxonomy" id="1469170"/>
    <lineage>
        <taxon>Bacteria</taxon>
        <taxon>Pseudomonadati</taxon>
        <taxon>Rhodothermota</taxon>
        <taxon>Rhodothermia</taxon>
        <taxon>Rhodothermales</taxon>
        <taxon>Salisaetaceae</taxon>
        <taxon>Longimonas</taxon>
    </lineage>
</organism>